<evidence type="ECO:0000313" key="1">
    <source>
        <dbReference type="EMBL" id="OJF13321.1"/>
    </source>
</evidence>
<dbReference type="Proteomes" id="UP000182486">
    <property type="component" value="Unassembled WGS sequence"/>
</dbReference>
<sequence>MKRDDLLKQLSSFPADAEIGVRLGNASLDIPDVSAWGKGQFVAIECHEGDVYDVMREWGVPTGQRGKLVKKDA</sequence>
<name>A0A1K0FKH5_9ACTN</name>
<protein>
    <submittedName>
        <fullName evidence="1">Uncharacterized protein</fullName>
    </submittedName>
</protein>
<evidence type="ECO:0000313" key="2">
    <source>
        <dbReference type="Proteomes" id="UP000182486"/>
    </source>
</evidence>
<dbReference type="EMBL" id="MEIA01000162">
    <property type="protein sequence ID" value="OJF13321.1"/>
    <property type="molecule type" value="Genomic_DNA"/>
</dbReference>
<dbReference type="AlphaFoldDB" id="A0A1K0FKH5"/>
<comment type="caution">
    <text evidence="1">The sequence shown here is derived from an EMBL/GenBank/DDBJ whole genome shotgun (WGS) entry which is preliminary data.</text>
</comment>
<organism evidence="1 2">
    <name type="scientific">Couchioplanes caeruleus subsp. caeruleus</name>
    <dbReference type="NCBI Taxonomy" id="56427"/>
    <lineage>
        <taxon>Bacteria</taxon>
        <taxon>Bacillati</taxon>
        <taxon>Actinomycetota</taxon>
        <taxon>Actinomycetes</taxon>
        <taxon>Micromonosporales</taxon>
        <taxon>Micromonosporaceae</taxon>
        <taxon>Couchioplanes</taxon>
    </lineage>
</organism>
<accession>A0A1K0FKH5</accession>
<proteinExistence type="predicted"/>
<reference evidence="1 2" key="1">
    <citation type="submission" date="2016-09" db="EMBL/GenBank/DDBJ databases">
        <title>Couchioplanes caeruleus draft genome sequence.</title>
        <authorList>
            <person name="Sheehan J."/>
            <person name="Caffrey P."/>
        </authorList>
    </citation>
    <scope>NUCLEOTIDE SEQUENCE [LARGE SCALE GENOMIC DNA]</scope>
    <source>
        <strain evidence="1 2">DSM 43634</strain>
    </source>
</reference>
<gene>
    <name evidence="1" type="ORF">BG844_15825</name>
</gene>
<dbReference type="RefSeq" id="WP_071806090.1">
    <property type="nucleotide sequence ID" value="NZ_MEIA01000162.1"/>
</dbReference>
<keyword evidence="2" id="KW-1185">Reference proteome</keyword>